<dbReference type="Proteomes" id="UP001158576">
    <property type="component" value="Chromosome PAR"/>
</dbReference>
<dbReference type="EMBL" id="OU015568">
    <property type="protein sequence ID" value="CAG5085324.1"/>
    <property type="molecule type" value="Genomic_DNA"/>
</dbReference>
<dbReference type="InterPro" id="IPR036444">
    <property type="entry name" value="PLipase_A2_dom_sf"/>
</dbReference>
<name>A0ABN7RW27_OIKDI</name>
<dbReference type="CDD" id="cd00618">
    <property type="entry name" value="PLA2_like"/>
    <property type="match status" value="1"/>
</dbReference>
<accession>A0ABN7RW27</accession>
<dbReference type="SMART" id="SM00085">
    <property type="entry name" value="PA2c"/>
    <property type="match status" value="1"/>
</dbReference>
<keyword evidence="4" id="KW-1185">Reference proteome</keyword>
<sequence>MKLFSLFSLGAMAAETGLSRNRRETEFTFTGEESVDFFNEFLAELTDGTTDELDQLIFNLSGGEQSRFISEVESRKFRQLKVVVLWLQKEQKFGRYCYYGCYCLPEGSHNIAGGGYGKPKDNIDRSCKDFKQCYHCLKNEYDGERSCIGEEVGYGFQLLEENGVKTVQCTNREGSCRRNVCECDLALAKGLSKFEDEWEEKYHSVKGGFNRTEECIPGGGGNGYNPAVGCCGDKTTFPFNEIVRANQCCDGPFAKPAGQCY</sequence>
<dbReference type="SUPFAM" id="SSF48619">
    <property type="entry name" value="Phospholipase A2, PLA2"/>
    <property type="match status" value="1"/>
</dbReference>
<feature type="domain" description="Phospholipase A2-like central" evidence="2">
    <location>
        <begin position="76"/>
        <end position="212"/>
    </location>
</feature>
<comment type="similarity">
    <text evidence="1">Belongs to the phospholipase A2 family.</text>
</comment>
<proteinExistence type="inferred from homology"/>
<evidence type="ECO:0000259" key="2">
    <source>
        <dbReference type="SMART" id="SM00085"/>
    </source>
</evidence>
<protein>
    <submittedName>
        <fullName evidence="3">Oidioi.mRNA.OKI2018_I69.PAR.g10864.t1.cds</fullName>
    </submittedName>
</protein>
<reference evidence="3 4" key="1">
    <citation type="submission" date="2021-04" db="EMBL/GenBank/DDBJ databases">
        <authorList>
            <person name="Bliznina A."/>
        </authorList>
    </citation>
    <scope>NUCLEOTIDE SEQUENCE [LARGE SCALE GENOMIC DNA]</scope>
</reference>
<gene>
    <name evidence="3" type="ORF">OKIOD_LOCUS2422</name>
</gene>
<evidence type="ECO:0000313" key="4">
    <source>
        <dbReference type="Proteomes" id="UP001158576"/>
    </source>
</evidence>
<evidence type="ECO:0000256" key="1">
    <source>
        <dbReference type="RuleBase" id="RU003654"/>
    </source>
</evidence>
<organism evidence="3 4">
    <name type="scientific">Oikopleura dioica</name>
    <name type="common">Tunicate</name>
    <dbReference type="NCBI Taxonomy" id="34765"/>
    <lineage>
        <taxon>Eukaryota</taxon>
        <taxon>Metazoa</taxon>
        <taxon>Chordata</taxon>
        <taxon>Tunicata</taxon>
        <taxon>Appendicularia</taxon>
        <taxon>Copelata</taxon>
        <taxon>Oikopleuridae</taxon>
        <taxon>Oikopleura</taxon>
    </lineage>
</organism>
<dbReference type="InterPro" id="IPR016090">
    <property type="entry name" value="PLA2-like_dom"/>
</dbReference>
<dbReference type="Gene3D" id="1.20.90.10">
    <property type="entry name" value="Phospholipase A2 domain"/>
    <property type="match status" value="1"/>
</dbReference>
<dbReference type="Pfam" id="PF00068">
    <property type="entry name" value="Phospholip_A2_1"/>
    <property type="match status" value="1"/>
</dbReference>
<evidence type="ECO:0000313" key="3">
    <source>
        <dbReference type="EMBL" id="CAG5085324.1"/>
    </source>
</evidence>